<sequence length="207" mass="21564">MTKEAALATGKLATAPTSNLDGCTDFSYVGGPAPDQARMAAEDAAEKKSRELNAKADEAGKTTGQTGTRQPAQNAEQAAKNAEEAAKGAQRAAEGAKLNADATMAMVELMEKREARDAAFSAEGGASFGKDGLRQLAAPPTAKTAEGIGTGSTVEELKKAYEPRGLKLGENERYQLAIADKANWSYEFTVKDNKVTAVSLLSSAKCS</sequence>
<feature type="compositionally biased region" description="Polar residues" evidence="1">
    <location>
        <begin position="62"/>
        <end position="71"/>
    </location>
</feature>
<protein>
    <submittedName>
        <fullName evidence="2">Uncharacterized protein</fullName>
    </submittedName>
</protein>
<name>A0A428Z770_KIBAR</name>
<dbReference type="AlphaFoldDB" id="A0A428Z770"/>
<dbReference type="EMBL" id="QHKI01000020">
    <property type="protein sequence ID" value="RSM83242.1"/>
    <property type="molecule type" value="Genomic_DNA"/>
</dbReference>
<feature type="region of interest" description="Disordered" evidence="1">
    <location>
        <begin position="1"/>
        <end position="98"/>
    </location>
</feature>
<gene>
    <name evidence="2" type="ORF">DMH04_23740</name>
</gene>
<evidence type="ECO:0000313" key="2">
    <source>
        <dbReference type="EMBL" id="RSM83242.1"/>
    </source>
</evidence>
<reference evidence="2 3" key="1">
    <citation type="submission" date="2018-05" db="EMBL/GenBank/DDBJ databases">
        <title>Evolution of GPA BGCs.</title>
        <authorList>
            <person name="Waglechner N."/>
            <person name="Wright G.D."/>
        </authorList>
    </citation>
    <scope>NUCLEOTIDE SEQUENCE [LARGE SCALE GENOMIC DNA]</scope>
    <source>
        <strain evidence="2 3">A82846</strain>
    </source>
</reference>
<evidence type="ECO:0000256" key="1">
    <source>
        <dbReference type="SAM" id="MobiDB-lite"/>
    </source>
</evidence>
<organism evidence="2 3">
    <name type="scientific">Kibdelosporangium aridum</name>
    <dbReference type="NCBI Taxonomy" id="2030"/>
    <lineage>
        <taxon>Bacteria</taxon>
        <taxon>Bacillati</taxon>
        <taxon>Actinomycetota</taxon>
        <taxon>Actinomycetes</taxon>
        <taxon>Pseudonocardiales</taxon>
        <taxon>Pseudonocardiaceae</taxon>
        <taxon>Kibdelosporangium</taxon>
    </lineage>
</organism>
<evidence type="ECO:0000313" key="3">
    <source>
        <dbReference type="Proteomes" id="UP000287547"/>
    </source>
</evidence>
<accession>A0A428Z770</accession>
<dbReference type="OrthoDB" id="4218554at2"/>
<feature type="compositionally biased region" description="Low complexity" evidence="1">
    <location>
        <begin position="87"/>
        <end position="97"/>
    </location>
</feature>
<feature type="compositionally biased region" description="Basic and acidic residues" evidence="1">
    <location>
        <begin position="40"/>
        <end position="60"/>
    </location>
</feature>
<dbReference type="Proteomes" id="UP000287547">
    <property type="component" value="Unassembled WGS sequence"/>
</dbReference>
<proteinExistence type="predicted"/>
<comment type="caution">
    <text evidence="2">The sequence shown here is derived from an EMBL/GenBank/DDBJ whole genome shotgun (WGS) entry which is preliminary data.</text>
</comment>